<organism evidence="2 3">
    <name type="scientific">Arcicella rosea</name>
    <dbReference type="NCBI Taxonomy" id="502909"/>
    <lineage>
        <taxon>Bacteria</taxon>
        <taxon>Pseudomonadati</taxon>
        <taxon>Bacteroidota</taxon>
        <taxon>Cytophagia</taxon>
        <taxon>Cytophagales</taxon>
        <taxon>Flectobacillaceae</taxon>
        <taxon>Arcicella</taxon>
    </lineage>
</organism>
<comment type="caution">
    <text evidence="2">The sequence shown here is derived from an EMBL/GenBank/DDBJ whole genome shotgun (WGS) entry which is preliminary data.</text>
</comment>
<proteinExistence type="predicted"/>
<evidence type="ECO:0000313" key="3">
    <source>
        <dbReference type="Proteomes" id="UP000524404"/>
    </source>
</evidence>
<accession>A0A841EG07</accession>
<dbReference type="Proteomes" id="UP000524404">
    <property type="component" value="Unassembled WGS sequence"/>
</dbReference>
<dbReference type="RefSeq" id="WP_184130381.1">
    <property type="nucleotide sequence ID" value="NZ_JACHKT010000003.1"/>
</dbReference>
<feature type="transmembrane region" description="Helical" evidence="1">
    <location>
        <begin position="12"/>
        <end position="29"/>
    </location>
</feature>
<keyword evidence="3" id="KW-1185">Reference proteome</keyword>
<evidence type="ECO:0000256" key="1">
    <source>
        <dbReference type="SAM" id="Phobius"/>
    </source>
</evidence>
<keyword evidence="1" id="KW-1133">Transmembrane helix</keyword>
<dbReference type="AlphaFoldDB" id="A0A841EG07"/>
<sequence>MKPAPTKTDYKAVIVSLFAAIIFWIMNALNKEGYSQKISFPIRITYDDSLYIPTQPLPEKISVNVSGNGWDLLRKSLSLYKTPIQYEITKPLKTKFLNTGMLTDSIQEYIQDVTVNYVVADRFELEFDRKIKKDFLLKVDSLHIPLKNNYVVSSVINLSPRTVVIEGPESILKAMDSTIYLKVPGQKIKDNYDDEINLPLVKNNMLKVSKKKVNVSFEVEELIK</sequence>
<keyword evidence="1" id="KW-0472">Membrane</keyword>
<evidence type="ECO:0000313" key="2">
    <source>
        <dbReference type="EMBL" id="MBB6002075.1"/>
    </source>
</evidence>
<keyword evidence="1" id="KW-0812">Transmembrane</keyword>
<reference evidence="2 3" key="1">
    <citation type="submission" date="2020-08" db="EMBL/GenBank/DDBJ databases">
        <title>Functional genomics of gut bacteria from endangered species of beetles.</title>
        <authorList>
            <person name="Carlos-Shanley C."/>
        </authorList>
    </citation>
    <scope>NUCLEOTIDE SEQUENCE [LARGE SCALE GENOMIC DNA]</scope>
    <source>
        <strain evidence="2 3">S00070</strain>
    </source>
</reference>
<name>A0A841EG07_9BACT</name>
<dbReference type="Gene3D" id="2.170.120.40">
    <property type="entry name" value="YbbR-like domain"/>
    <property type="match status" value="1"/>
</dbReference>
<protein>
    <submittedName>
        <fullName evidence="2">YbbR domain-containing protein</fullName>
    </submittedName>
</protein>
<dbReference type="EMBL" id="JACHKT010000003">
    <property type="protein sequence ID" value="MBB6002075.1"/>
    <property type="molecule type" value="Genomic_DNA"/>
</dbReference>
<gene>
    <name evidence="2" type="ORF">HNP25_000724</name>
</gene>